<dbReference type="Proteomes" id="UP001519460">
    <property type="component" value="Unassembled WGS sequence"/>
</dbReference>
<sequence length="141" mass="15652">MEGRSKIWAQACFQLILIIYLCLVLSKIEECTGTSGGGVRLCLNRTNNSKALIRCSRTNENCRPVPIVLNETHSKAVEDILETETDNVRKTHERLFRALTNYVDGLALAVDQDSVAVVRPKVIKVVARVLDAMLGSTVVWP</sequence>
<comment type="caution">
    <text evidence="2">The sequence shown here is derived from an EMBL/GenBank/DDBJ whole genome shotgun (WGS) entry which is preliminary data.</text>
</comment>
<organism evidence="2 3">
    <name type="scientific">Batillaria attramentaria</name>
    <dbReference type="NCBI Taxonomy" id="370345"/>
    <lineage>
        <taxon>Eukaryota</taxon>
        <taxon>Metazoa</taxon>
        <taxon>Spiralia</taxon>
        <taxon>Lophotrochozoa</taxon>
        <taxon>Mollusca</taxon>
        <taxon>Gastropoda</taxon>
        <taxon>Caenogastropoda</taxon>
        <taxon>Sorbeoconcha</taxon>
        <taxon>Cerithioidea</taxon>
        <taxon>Batillariidae</taxon>
        <taxon>Batillaria</taxon>
    </lineage>
</organism>
<dbReference type="EMBL" id="JACVVK020000754">
    <property type="protein sequence ID" value="KAK7449140.1"/>
    <property type="molecule type" value="Genomic_DNA"/>
</dbReference>
<keyword evidence="3" id="KW-1185">Reference proteome</keyword>
<keyword evidence="1" id="KW-0732">Signal</keyword>
<accession>A0ABD0J1D3</accession>
<feature type="signal peptide" evidence="1">
    <location>
        <begin position="1"/>
        <end position="26"/>
    </location>
</feature>
<dbReference type="AlphaFoldDB" id="A0ABD0J1D3"/>
<feature type="chain" id="PRO_5044843664" evidence="1">
    <location>
        <begin position="27"/>
        <end position="141"/>
    </location>
</feature>
<reference evidence="2 3" key="1">
    <citation type="journal article" date="2023" name="Sci. Data">
        <title>Genome assembly of the Korean intertidal mud-creeper Batillaria attramentaria.</title>
        <authorList>
            <person name="Patra A.K."/>
            <person name="Ho P.T."/>
            <person name="Jun S."/>
            <person name="Lee S.J."/>
            <person name="Kim Y."/>
            <person name="Won Y.J."/>
        </authorList>
    </citation>
    <scope>NUCLEOTIDE SEQUENCE [LARGE SCALE GENOMIC DNA]</scope>
    <source>
        <strain evidence="2">Wonlab-2016</strain>
    </source>
</reference>
<name>A0ABD0J1D3_9CAEN</name>
<evidence type="ECO:0000313" key="2">
    <source>
        <dbReference type="EMBL" id="KAK7449140.1"/>
    </source>
</evidence>
<protein>
    <submittedName>
        <fullName evidence="2">Uncharacterized protein</fullName>
    </submittedName>
</protein>
<evidence type="ECO:0000313" key="3">
    <source>
        <dbReference type="Proteomes" id="UP001519460"/>
    </source>
</evidence>
<gene>
    <name evidence="2" type="ORF">BaRGS_00040049</name>
</gene>
<evidence type="ECO:0000256" key="1">
    <source>
        <dbReference type="SAM" id="SignalP"/>
    </source>
</evidence>
<proteinExistence type="predicted"/>